<evidence type="ECO:0000256" key="2">
    <source>
        <dbReference type="ARBA" id="ARBA00022701"/>
    </source>
</evidence>
<gene>
    <name evidence="4" type="ORF">AMTR_s00040p00225910</name>
</gene>
<sequence length="730" mass="82725">MTDLQRDGLEQPEPPWASLFHELQMIWDEVGKPRNDREKTLGEIEQECLEVYRKKVDHENCFRAQLRQTTADAQAELASICAAMGERPTLQIQPEQKLGGLLEDLNCTLSQLDEMRMRKSNRVQKFMDIMAQIQMLSDEINDSVKCDHPMVSVDEKDLSLRKLDDCIRKLETLRKEKSDRVKLVLGYLSTLKSTCSVLGIDFLHTVREVYPSLNDSAGSTCINHDTIEKLGTLTDRLQKVKRQRMKKLQDYATTMLQLWNLLDTPIEEQQPFQDTTSNIAASEHEMIEPNSLSKDSIHQVESEVIRLEELKGSRMKELALKKQLDLEEIYQKSHMLAETDIESEFSVASIESGMVNPSALLDIMEDRIANAKEEALSRKEIIELVEKWHAARVEESWLEAYNKDEKRYNTGKGMHLTLKHAERARIIVSKLPGMVDSLIAKTSVWERERGKEFMYDGVPLITVMEEYRIMKQEKEQEQRRKKEQKRRQGQQTKEQEVLFGSKPSLVKPQSARDTPNKHRPNSTTPNGRLSLGVTSSNNPIPGGLQSPKATTVASTHGVTPRSEGRKLPKIDDISTSNQIYQCLAAQGNGSSTQLSRRPFSPRLKKPPDDFKRTDHTSPKDTASTKFPASKVSKQNNTSKEELRSPNLKSNTTSTNSASVVCIHMQTQKTVAPFQISSQMTTSQMQTQTASANLFSGTNMVASSPKVPHVEYSFEEIRAGFVLPDLHVSTV</sequence>
<evidence type="ECO:0000313" key="4">
    <source>
        <dbReference type="EMBL" id="ERN13223.1"/>
    </source>
</evidence>
<dbReference type="Gene3D" id="1.20.58.1520">
    <property type="match status" value="1"/>
</dbReference>
<dbReference type="PANTHER" id="PTHR19321:SF7">
    <property type="entry name" value="65-KDA MICROTUBULE-ASSOCIATED PROTEIN 3"/>
    <property type="match status" value="1"/>
</dbReference>
<proteinExistence type="inferred from homology"/>
<feature type="compositionally biased region" description="Polar residues" evidence="3">
    <location>
        <begin position="547"/>
        <end position="557"/>
    </location>
</feature>
<protein>
    <submittedName>
        <fullName evidence="4">Uncharacterized protein</fullName>
    </submittedName>
</protein>
<dbReference type="OrthoDB" id="642895at2759"/>
<dbReference type="Pfam" id="PF03999">
    <property type="entry name" value="MAP65_ASE1"/>
    <property type="match status" value="1"/>
</dbReference>
<keyword evidence="2" id="KW-0493">Microtubule</keyword>
<dbReference type="Gramene" id="ERN13223">
    <property type="protein sequence ID" value="ERN13223"/>
    <property type="gene ID" value="AMTR_s00040p00225910"/>
</dbReference>
<dbReference type="GO" id="GO:0008017">
    <property type="term" value="F:microtubule binding"/>
    <property type="evidence" value="ECO:0000318"/>
    <property type="project" value="GO_Central"/>
</dbReference>
<dbReference type="Proteomes" id="UP000017836">
    <property type="component" value="Unassembled WGS sequence"/>
</dbReference>
<keyword evidence="5" id="KW-1185">Reference proteome</keyword>
<feature type="region of interest" description="Disordered" evidence="3">
    <location>
        <begin position="586"/>
        <end position="654"/>
    </location>
</feature>
<dbReference type="STRING" id="13333.W1PY75"/>
<organism evidence="4 5">
    <name type="scientific">Amborella trichopoda</name>
    <dbReference type="NCBI Taxonomy" id="13333"/>
    <lineage>
        <taxon>Eukaryota</taxon>
        <taxon>Viridiplantae</taxon>
        <taxon>Streptophyta</taxon>
        <taxon>Embryophyta</taxon>
        <taxon>Tracheophyta</taxon>
        <taxon>Spermatophyta</taxon>
        <taxon>Magnoliopsida</taxon>
        <taxon>Amborellales</taxon>
        <taxon>Amborellaceae</taxon>
        <taxon>Amborella</taxon>
    </lineage>
</organism>
<dbReference type="InterPro" id="IPR007145">
    <property type="entry name" value="MAP65_Ase1_PRC1"/>
</dbReference>
<feature type="compositionally biased region" description="Basic and acidic residues" evidence="3">
    <location>
        <begin position="562"/>
        <end position="571"/>
    </location>
</feature>
<comment type="similarity">
    <text evidence="1">Belongs to the MAP65/ASE1 family.</text>
</comment>
<dbReference type="GO" id="GO:0000226">
    <property type="term" value="P:microtubule cytoskeleton organization"/>
    <property type="evidence" value="ECO:0000318"/>
    <property type="project" value="GO_Central"/>
</dbReference>
<feature type="compositionally biased region" description="Basic and acidic residues" evidence="3">
    <location>
        <begin position="605"/>
        <end position="618"/>
    </location>
</feature>
<evidence type="ECO:0000313" key="5">
    <source>
        <dbReference type="Proteomes" id="UP000017836"/>
    </source>
</evidence>
<dbReference type="HOGENOM" id="CLU_011760_0_0_1"/>
<feature type="compositionally biased region" description="Polar residues" evidence="3">
    <location>
        <begin position="521"/>
        <end position="539"/>
    </location>
</feature>
<dbReference type="GO" id="GO:0005819">
    <property type="term" value="C:spindle"/>
    <property type="evidence" value="ECO:0000318"/>
    <property type="project" value="GO_Central"/>
</dbReference>
<feature type="region of interest" description="Disordered" evidence="3">
    <location>
        <begin position="474"/>
        <end position="571"/>
    </location>
</feature>
<dbReference type="GO" id="GO:0005874">
    <property type="term" value="C:microtubule"/>
    <property type="evidence" value="ECO:0007669"/>
    <property type="project" value="UniProtKB-KW"/>
</dbReference>
<dbReference type="KEGG" id="atr:18441464"/>
<evidence type="ECO:0000256" key="3">
    <source>
        <dbReference type="SAM" id="MobiDB-lite"/>
    </source>
</evidence>
<reference evidence="5" key="1">
    <citation type="journal article" date="2013" name="Science">
        <title>The Amborella genome and the evolution of flowering plants.</title>
        <authorList>
            <consortium name="Amborella Genome Project"/>
        </authorList>
    </citation>
    <scope>NUCLEOTIDE SEQUENCE [LARGE SCALE GENOMIC DNA]</scope>
</reference>
<dbReference type="PANTHER" id="PTHR19321">
    <property type="entry name" value="PROTEIN REGULATOR OF CYTOKINESIS 1 PRC1-RELATED"/>
    <property type="match status" value="1"/>
</dbReference>
<feature type="compositionally biased region" description="Polar residues" evidence="3">
    <location>
        <begin position="619"/>
        <end position="637"/>
    </location>
</feature>
<dbReference type="GO" id="GO:0005737">
    <property type="term" value="C:cytoplasm"/>
    <property type="evidence" value="ECO:0000318"/>
    <property type="project" value="GO_Central"/>
</dbReference>
<accession>W1PY75</accession>
<evidence type="ECO:0000256" key="1">
    <source>
        <dbReference type="ARBA" id="ARBA00006187"/>
    </source>
</evidence>
<name>W1PY75_AMBTC</name>
<dbReference type="AlphaFoldDB" id="W1PY75"/>
<dbReference type="OMA" id="TIWESER"/>
<dbReference type="EMBL" id="KI392591">
    <property type="protein sequence ID" value="ERN13223.1"/>
    <property type="molecule type" value="Genomic_DNA"/>
</dbReference>
<dbReference type="eggNOG" id="KOG4302">
    <property type="taxonomic scope" value="Eukaryota"/>
</dbReference>